<dbReference type="Proteomes" id="UP001160625">
    <property type="component" value="Unassembled WGS sequence"/>
</dbReference>
<dbReference type="SUPFAM" id="SSF102712">
    <property type="entry name" value="JAB1/MPN domain"/>
    <property type="match status" value="1"/>
</dbReference>
<evidence type="ECO:0000256" key="2">
    <source>
        <dbReference type="ARBA" id="ARBA00022723"/>
    </source>
</evidence>
<evidence type="ECO:0000313" key="8">
    <source>
        <dbReference type="Proteomes" id="UP001160625"/>
    </source>
</evidence>
<sequence>MLQRILAHAAKEPGREVCGLLFASNKSVRTERSRSAGHERAACSPSFDFAQDERITGTAETANVAPDPSTTFEIDPAALFSAVRAERTGGPCILGHYHSHPNGSATPSARDAAMAFQPGRLWLIVAAGEARMWREQSGGAMHGAFDPVELVVDGADDGCT</sequence>
<evidence type="ECO:0000259" key="6">
    <source>
        <dbReference type="PROSITE" id="PS50249"/>
    </source>
</evidence>
<dbReference type="EMBL" id="JARYGZ010000001">
    <property type="protein sequence ID" value="MDH7638524.1"/>
    <property type="molecule type" value="Genomic_DNA"/>
</dbReference>
<evidence type="ECO:0000256" key="4">
    <source>
        <dbReference type="ARBA" id="ARBA00022833"/>
    </source>
</evidence>
<gene>
    <name evidence="7" type="ORF">QGN17_07250</name>
</gene>
<accession>A0ABT6N189</accession>
<keyword evidence="8" id="KW-1185">Reference proteome</keyword>
<dbReference type="RefSeq" id="WP_281043820.1">
    <property type="nucleotide sequence ID" value="NZ_JARYGZ010000001.1"/>
</dbReference>
<dbReference type="Pfam" id="PF14464">
    <property type="entry name" value="Prok-JAB"/>
    <property type="match status" value="1"/>
</dbReference>
<keyword evidence="5" id="KW-0482">Metalloprotease</keyword>
<name>A0ABT6N189_9SPHN</name>
<protein>
    <submittedName>
        <fullName evidence="7">M67 family metallopeptidase</fullName>
    </submittedName>
</protein>
<dbReference type="InterPro" id="IPR028090">
    <property type="entry name" value="JAB_dom_prok"/>
</dbReference>
<dbReference type="Gene3D" id="3.40.140.10">
    <property type="entry name" value="Cytidine Deaminase, domain 2"/>
    <property type="match status" value="1"/>
</dbReference>
<dbReference type="PANTHER" id="PTHR34858">
    <property type="entry name" value="CYSO-CYSTEINE PEPTIDASE"/>
    <property type="match status" value="1"/>
</dbReference>
<evidence type="ECO:0000313" key="7">
    <source>
        <dbReference type="EMBL" id="MDH7638524.1"/>
    </source>
</evidence>
<keyword evidence="2" id="KW-0479">Metal-binding</keyword>
<dbReference type="CDD" id="cd08070">
    <property type="entry name" value="MPN_like"/>
    <property type="match status" value="1"/>
</dbReference>
<evidence type="ECO:0000256" key="3">
    <source>
        <dbReference type="ARBA" id="ARBA00022801"/>
    </source>
</evidence>
<keyword evidence="4" id="KW-0862">Zinc</keyword>
<evidence type="ECO:0000256" key="1">
    <source>
        <dbReference type="ARBA" id="ARBA00022670"/>
    </source>
</evidence>
<dbReference type="InterPro" id="IPR037518">
    <property type="entry name" value="MPN"/>
</dbReference>
<dbReference type="InterPro" id="IPR051929">
    <property type="entry name" value="VirAsm_ModProt"/>
</dbReference>
<feature type="domain" description="MPN" evidence="6">
    <location>
        <begin position="1"/>
        <end position="151"/>
    </location>
</feature>
<proteinExistence type="predicted"/>
<reference evidence="7" key="1">
    <citation type="submission" date="2023-04" db="EMBL/GenBank/DDBJ databases">
        <title>Sphingomonas sp. MAHUQ-71 isolated from rice field.</title>
        <authorList>
            <person name="Huq M.A."/>
        </authorList>
    </citation>
    <scope>NUCLEOTIDE SEQUENCE</scope>
    <source>
        <strain evidence="7">MAHUQ-71</strain>
    </source>
</reference>
<keyword evidence="3" id="KW-0378">Hydrolase</keyword>
<dbReference type="PROSITE" id="PS50249">
    <property type="entry name" value="MPN"/>
    <property type="match status" value="1"/>
</dbReference>
<evidence type="ECO:0000256" key="5">
    <source>
        <dbReference type="ARBA" id="ARBA00023049"/>
    </source>
</evidence>
<comment type="caution">
    <text evidence="7">The sequence shown here is derived from an EMBL/GenBank/DDBJ whole genome shotgun (WGS) entry which is preliminary data.</text>
</comment>
<dbReference type="PANTHER" id="PTHR34858:SF1">
    <property type="entry name" value="CYSO-CYSTEINE PEPTIDASE"/>
    <property type="match status" value="1"/>
</dbReference>
<organism evidence="7 8">
    <name type="scientific">Sphingomonas oryzagri</name>
    <dbReference type="NCBI Taxonomy" id="3042314"/>
    <lineage>
        <taxon>Bacteria</taxon>
        <taxon>Pseudomonadati</taxon>
        <taxon>Pseudomonadota</taxon>
        <taxon>Alphaproteobacteria</taxon>
        <taxon>Sphingomonadales</taxon>
        <taxon>Sphingomonadaceae</taxon>
        <taxon>Sphingomonas</taxon>
    </lineage>
</organism>
<keyword evidence="1" id="KW-0645">Protease</keyword>